<evidence type="ECO:0000313" key="6">
    <source>
        <dbReference type="Proteomes" id="UP000323521"/>
    </source>
</evidence>
<evidence type="ECO:0000256" key="2">
    <source>
        <dbReference type="ARBA" id="ARBA00023056"/>
    </source>
</evidence>
<dbReference type="Pfam" id="PF00483">
    <property type="entry name" value="NTP_transferase"/>
    <property type="match status" value="1"/>
</dbReference>
<reference evidence="5 6" key="1">
    <citation type="submission" date="2016-10" db="EMBL/GenBank/DDBJ databases">
        <title>Complete Genome Sequence of Peptococcaceae strain DCMF.</title>
        <authorList>
            <person name="Edwards R.J."/>
            <person name="Holland S.I."/>
            <person name="Deshpande N.P."/>
            <person name="Wong Y.K."/>
            <person name="Ertan H."/>
            <person name="Manefield M."/>
            <person name="Russell T.L."/>
            <person name="Lee M.J."/>
        </authorList>
    </citation>
    <scope>NUCLEOTIDE SEQUENCE [LARGE SCALE GENOMIC DNA]</scope>
    <source>
        <strain evidence="5 6">DCMF</strain>
    </source>
</reference>
<dbReference type="CDD" id="cd02508">
    <property type="entry name" value="ADP_Glucose_PP"/>
    <property type="match status" value="1"/>
</dbReference>
<dbReference type="Gene3D" id="2.160.10.10">
    <property type="entry name" value="Hexapeptide repeat proteins"/>
    <property type="match status" value="1"/>
</dbReference>
<dbReference type="OrthoDB" id="9801810at2"/>
<evidence type="ECO:0000313" key="5">
    <source>
        <dbReference type="EMBL" id="ATW28213.1"/>
    </source>
</evidence>
<dbReference type="InterPro" id="IPR029044">
    <property type="entry name" value="Nucleotide-diphossugar_trans"/>
</dbReference>
<accession>A0A3G1L0B4</accession>
<proteinExistence type="inferred from homology"/>
<evidence type="ECO:0000256" key="1">
    <source>
        <dbReference type="ARBA" id="ARBA00010443"/>
    </source>
</evidence>
<dbReference type="NCBIfam" id="TIGR02092">
    <property type="entry name" value="glgD"/>
    <property type="match status" value="1"/>
</dbReference>
<dbReference type="Pfam" id="PF24894">
    <property type="entry name" value="Hexapep_GlmU"/>
    <property type="match status" value="1"/>
</dbReference>
<name>A0A3G1L0B4_FORW1</name>
<keyword evidence="6" id="KW-1185">Reference proteome</keyword>
<dbReference type="InterPro" id="IPR005835">
    <property type="entry name" value="NTP_transferase_dom"/>
</dbReference>
<dbReference type="EMBL" id="CP017634">
    <property type="protein sequence ID" value="ATW28213.1"/>
    <property type="molecule type" value="Genomic_DNA"/>
</dbReference>
<keyword evidence="2" id="KW-0320">Glycogen biosynthesis</keyword>
<keyword evidence="5" id="KW-0808">Transferase</keyword>
<evidence type="ECO:0000259" key="3">
    <source>
        <dbReference type="Pfam" id="PF00483"/>
    </source>
</evidence>
<evidence type="ECO:0000259" key="4">
    <source>
        <dbReference type="Pfam" id="PF24894"/>
    </source>
</evidence>
<dbReference type="InterPro" id="IPR011831">
    <property type="entry name" value="ADP-Glc_PPase"/>
</dbReference>
<dbReference type="SUPFAM" id="SSF51161">
    <property type="entry name" value="Trimeric LpxA-like enzymes"/>
    <property type="match status" value="1"/>
</dbReference>
<dbReference type="InterPro" id="IPR011004">
    <property type="entry name" value="Trimer_LpxA-like_sf"/>
</dbReference>
<dbReference type="InterPro" id="IPR011832">
    <property type="entry name" value="GlgDAde_trans"/>
</dbReference>
<gene>
    <name evidence="5" type="ORF">DCMF_28735</name>
</gene>
<keyword evidence="5" id="KW-0548">Nucleotidyltransferase</keyword>
<dbReference type="AlphaFoldDB" id="A0A3G1L0B4"/>
<dbReference type="CDD" id="cd04651">
    <property type="entry name" value="LbH_G1P_AT_C"/>
    <property type="match status" value="1"/>
</dbReference>
<sequence length="373" mass="41957">MFNVLGIINVIEKEQALMELTENRTLAAVPIGGRYRIIDFTLSNMVNAGIKSIGIFTHFKMGSLVSHLKNSREWNLDTKRRGLFFLPPDFSKYLFSPNKWDVSHFTTRLGYMETSTRQYVIISGCNMVCNIDYQKVLDFHQKNGADITVIFKEVPPGEKEYLSPYLSLDLSTEGQVTGVRTTSGRSNRDKICMEMFLLSRTLLLQLIDECVKQNKWDLVRDGFMGNLRELKIYGYPFTGYLAKINSLRNYYKHSMDLLKPPIWQELFFAAGPVFTKVKDSAPAKYTVDAAVTNALVANDCVIGGRVENSVISRGVKIGKGARVSRSILLEKCVIEENALVENAILDKEVRVTKGKIIGATADGPTVVRKKSVL</sequence>
<dbReference type="Gene3D" id="3.90.550.10">
    <property type="entry name" value="Spore Coat Polysaccharide Biosynthesis Protein SpsA, Chain A"/>
    <property type="match status" value="1"/>
</dbReference>
<protein>
    <submittedName>
        <fullName evidence="5">Glucose-1-phosphate adenylyltransferase subunit GlgD</fullName>
    </submittedName>
</protein>
<dbReference type="PANTHER" id="PTHR43523:SF6">
    <property type="entry name" value="GLYCOGEN BIOSYNTHESIS PROTEIN GLGD"/>
    <property type="match status" value="1"/>
</dbReference>
<dbReference type="PANTHER" id="PTHR43523">
    <property type="entry name" value="GLUCOSE-1-PHOSPHATE ADENYLYLTRANSFERASE-RELATED"/>
    <property type="match status" value="1"/>
</dbReference>
<organism evidence="5 6">
    <name type="scientific">Formimonas warabiya</name>
    <dbReference type="NCBI Taxonomy" id="1761012"/>
    <lineage>
        <taxon>Bacteria</taxon>
        <taxon>Bacillati</taxon>
        <taxon>Bacillota</taxon>
        <taxon>Clostridia</taxon>
        <taxon>Eubacteriales</taxon>
        <taxon>Peptococcaceae</taxon>
        <taxon>Candidatus Formimonas</taxon>
    </lineage>
</organism>
<dbReference type="Proteomes" id="UP000323521">
    <property type="component" value="Chromosome"/>
</dbReference>
<feature type="domain" description="Nucleotidyl transferase" evidence="3">
    <location>
        <begin position="17"/>
        <end position="156"/>
    </location>
</feature>
<dbReference type="GO" id="GO:0005978">
    <property type="term" value="P:glycogen biosynthetic process"/>
    <property type="evidence" value="ECO:0007669"/>
    <property type="project" value="UniProtKB-KW"/>
</dbReference>
<dbReference type="GO" id="GO:0008878">
    <property type="term" value="F:glucose-1-phosphate adenylyltransferase activity"/>
    <property type="evidence" value="ECO:0007669"/>
    <property type="project" value="InterPro"/>
</dbReference>
<comment type="similarity">
    <text evidence="1">Belongs to the bacterial/plant glucose-1-phosphate adenylyltransferase family.</text>
</comment>
<dbReference type="RefSeq" id="WP_148137624.1">
    <property type="nucleotide sequence ID" value="NZ_CP017634.1"/>
</dbReference>
<dbReference type="InterPro" id="IPR056818">
    <property type="entry name" value="GlmU/GlgC-like_hexapep"/>
</dbReference>
<dbReference type="KEGG" id="fwa:DCMF_28735"/>
<feature type="domain" description="Glucose-1-phosphate adenylyltransferase/Bifunctional protein GlmU-like C-terminal hexapeptide" evidence="4">
    <location>
        <begin position="288"/>
        <end position="360"/>
    </location>
</feature>
<dbReference type="SUPFAM" id="SSF53448">
    <property type="entry name" value="Nucleotide-diphospho-sugar transferases"/>
    <property type="match status" value="1"/>
</dbReference>